<comment type="subcellular location">
    <subcellularLocation>
        <location evidence="2">Cytoplasm</location>
    </subcellularLocation>
</comment>
<dbReference type="PANTHER" id="PTHR21043:SF0">
    <property type="entry name" value="MITOCHONDRIAL ASSEMBLY OF RIBOSOMAL LARGE SUBUNIT PROTEIN 1"/>
    <property type="match status" value="1"/>
</dbReference>
<comment type="similarity">
    <text evidence="1 2">Belongs to the Iojap/RsfS family.</text>
</comment>
<keyword evidence="2" id="KW-0678">Repressor</keyword>
<dbReference type="GO" id="GO:0042256">
    <property type="term" value="P:cytosolic ribosome assembly"/>
    <property type="evidence" value="ECO:0007669"/>
    <property type="project" value="UniProtKB-UniRule"/>
</dbReference>
<gene>
    <name evidence="2" type="primary">rsfS</name>
    <name evidence="3" type="ORF">A6D92_21070</name>
</gene>
<comment type="subunit">
    <text evidence="2">Interacts with ribosomal protein uL14 (rplN).</text>
</comment>
<evidence type="ECO:0000313" key="3">
    <source>
        <dbReference type="EMBL" id="OTA40229.1"/>
    </source>
</evidence>
<evidence type="ECO:0000256" key="2">
    <source>
        <dbReference type="HAMAP-Rule" id="MF_01477"/>
    </source>
</evidence>
<proteinExistence type="inferred from homology"/>
<dbReference type="GO" id="GO:0043023">
    <property type="term" value="F:ribosomal large subunit binding"/>
    <property type="evidence" value="ECO:0007669"/>
    <property type="project" value="TreeGrafter"/>
</dbReference>
<dbReference type="GO" id="GO:0017148">
    <property type="term" value="P:negative regulation of translation"/>
    <property type="evidence" value="ECO:0007669"/>
    <property type="project" value="UniProtKB-UniRule"/>
</dbReference>
<keyword evidence="2" id="KW-0963">Cytoplasm</keyword>
<dbReference type="Proteomes" id="UP000194267">
    <property type="component" value="Unassembled WGS sequence"/>
</dbReference>
<dbReference type="Pfam" id="PF02410">
    <property type="entry name" value="RsfS"/>
    <property type="match status" value="1"/>
</dbReference>
<protein>
    <recommendedName>
        <fullName evidence="2">Ribosomal silencing factor RsfS</fullName>
    </recommendedName>
</protein>
<dbReference type="InterPro" id="IPR043519">
    <property type="entry name" value="NT_sf"/>
</dbReference>
<accession>A0A1Y2T1K1</accession>
<dbReference type="AlphaFoldDB" id="A0A1Y2T1K1"/>
<dbReference type="EMBL" id="LWLV01002323">
    <property type="protein sequence ID" value="OTA40229.1"/>
    <property type="molecule type" value="Genomic_DNA"/>
</dbReference>
<evidence type="ECO:0000313" key="4">
    <source>
        <dbReference type="Proteomes" id="UP000194267"/>
    </source>
</evidence>
<name>A0A1Y2T1K1_SYMTR</name>
<organism evidence="3 4">
    <name type="scientific">Symbiobacterium thermophilum</name>
    <dbReference type="NCBI Taxonomy" id="2734"/>
    <lineage>
        <taxon>Bacteria</taxon>
        <taxon>Bacillati</taxon>
        <taxon>Bacillota</taxon>
        <taxon>Clostridia</taxon>
        <taxon>Eubacteriales</taxon>
        <taxon>Symbiobacteriaceae</taxon>
        <taxon>Symbiobacterium</taxon>
    </lineage>
</organism>
<comment type="function">
    <text evidence="2">Functions as a ribosomal silencing factor. Interacts with ribosomal protein uL14 (rplN), blocking formation of intersubunit bridge B8. Prevents association of the 30S and 50S ribosomal subunits and the formation of functional ribosomes, thus repressing translation.</text>
</comment>
<comment type="caution">
    <text evidence="3">The sequence shown here is derived from an EMBL/GenBank/DDBJ whole genome shotgun (WGS) entry which is preliminary data.</text>
</comment>
<dbReference type="GO" id="GO:0005737">
    <property type="term" value="C:cytoplasm"/>
    <property type="evidence" value="ECO:0007669"/>
    <property type="project" value="UniProtKB-SubCell"/>
</dbReference>
<dbReference type="NCBIfam" id="TIGR00090">
    <property type="entry name" value="rsfS_iojap_ybeB"/>
    <property type="match status" value="1"/>
</dbReference>
<evidence type="ECO:0000256" key="1">
    <source>
        <dbReference type="ARBA" id="ARBA00010574"/>
    </source>
</evidence>
<dbReference type="Gene3D" id="3.30.460.10">
    <property type="entry name" value="Beta Polymerase, domain 2"/>
    <property type="match status" value="1"/>
</dbReference>
<dbReference type="GO" id="GO:0090071">
    <property type="term" value="P:negative regulation of ribosome biogenesis"/>
    <property type="evidence" value="ECO:0007669"/>
    <property type="project" value="UniProtKB-UniRule"/>
</dbReference>
<sequence>MTDSAELARWAAIAADEKKARDVRILDIRAISVVADYFVICTGNSGTHVRAIVDHVEEELAKKGYRAHHVEGYRGGRWVLLDFGDVVIHVMQEEERTFYNLERLWGDAVEVAIETPAVG</sequence>
<dbReference type="HAMAP" id="MF_01477">
    <property type="entry name" value="Iojap_RsfS"/>
    <property type="match status" value="1"/>
</dbReference>
<dbReference type="InterPro" id="IPR004394">
    <property type="entry name" value="Iojap/RsfS/C7orf30"/>
</dbReference>
<reference evidence="4" key="1">
    <citation type="submission" date="2016-04" db="EMBL/GenBank/DDBJ databases">
        <authorList>
            <person name="Antunes L.P."/>
            <person name="Martins L.F."/>
            <person name="Pereira R.V."/>
            <person name="Thomas A.M."/>
            <person name="Barbosa D."/>
            <person name="Nascimento L."/>
            <person name="Silva G.M."/>
            <person name="Condomitti G.W."/>
            <person name="Digiampietri L.A."/>
            <person name="Lombardi K.C."/>
            <person name="Ramos P.L."/>
            <person name="Quaggio R.B."/>
            <person name="Oliveira J.C."/>
            <person name="Pascon R.C."/>
            <person name="Cruz J.B."/>
            <person name="Silva A.M."/>
            <person name="Setubal J.C."/>
        </authorList>
    </citation>
    <scope>NUCLEOTIDE SEQUENCE [LARGE SCALE GENOMIC DNA]</scope>
</reference>
<keyword evidence="2" id="KW-0810">Translation regulation</keyword>
<dbReference type="PANTHER" id="PTHR21043">
    <property type="entry name" value="IOJAP SUPERFAMILY ORTHOLOG"/>
    <property type="match status" value="1"/>
</dbReference>
<dbReference type="SUPFAM" id="SSF81301">
    <property type="entry name" value="Nucleotidyltransferase"/>
    <property type="match status" value="1"/>
</dbReference>